<dbReference type="EMBL" id="AGNL01048020">
    <property type="protein sequence ID" value="EJK46066.1"/>
    <property type="molecule type" value="Genomic_DNA"/>
</dbReference>
<accession>K0RAI6</accession>
<organism evidence="2 3">
    <name type="scientific">Thalassiosira oceanica</name>
    <name type="common">Marine diatom</name>
    <dbReference type="NCBI Taxonomy" id="159749"/>
    <lineage>
        <taxon>Eukaryota</taxon>
        <taxon>Sar</taxon>
        <taxon>Stramenopiles</taxon>
        <taxon>Ochrophyta</taxon>
        <taxon>Bacillariophyta</taxon>
        <taxon>Coscinodiscophyceae</taxon>
        <taxon>Thalassiosirophycidae</taxon>
        <taxon>Thalassiosirales</taxon>
        <taxon>Thalassiosiraceae</taxon>
        <taxon>Thalassiosira</taxon>
    </lineage>
</organism>
<evidence type="ECO:0000313" key="3">
    <source>
        <dbReference type="Proteomes" id="UP000266841"/>
    </source>
</evidence>
<evidence type="ECO:0000256" key="1">
    <source>
        <dbReference type="SAM" id="MobiDB-lite"/>
    </source>
</evidence>
<gene>
    <name evidence="2" type="ORF">THAOC_35289</name>
</gene>
<sequence>MARLTLELGVLDGETLGLFVGDVDGLDDRWTEARLTLELGDDDAVGALVGGLVGLWRLGALVGGLVGLCPPVGCLVGGLVELDVELDAELDAELDSELDAELDVVFAARGSLDTASVASDERRKSRCLHTNTRTMLTIQSGGREPEQPAAAGLAPSSVLLLPDGLPHATGPPTFSSASSAAVAVDGRRRKEEVGSRSNKGSVTTQRSAFLLVDSLGRGLEDWRSPTEEPQLSPPKTRRKHPASQHQ</sequence>
<dbReference type="AlphaFoldDB" id="K0RAI6"/>
<evidence type="ECO:0000313" key="2">
    <source>
        <dbReference type="EMBL" id="EJK46066.1"/>
    </source>
</evidence>
<comment type="caution">
    <text evidence="2">The sequence shown here is derived from an EMBL/GenBank/DDBJ whole genome shotgun (WGS) entry which is preliminary data.</text>
</comment>
<reference evidence="2 3" key="1">
    <citation type="journal article" date="2012" name="Genome Biol.">
        <title>Genome and low-iron response of an oceanic diatom adapted to chronic iron limitation.</title>
        <authorList>
            <person name="Lommer M."/>
            <person name="Specht M."/>
            <person name="Roy A.S."/>
            <person name="Kraemer L."/>
            <person name="Andreson R."/>
            <person name="Gutowska M.A."/>
            <person name="Wolf J."/>
            <person name="Bergner S.V."/>
            <person name="Schilhabel M.B."/>
            <person name="Klostermeier U.C."/>
            <person name="Beiko R.G."/>
            <person name="Rosenstiel P."/>
            <person name="Hippler M."/>
            <person name="Laroche J."/>
        </authorList>
    </citation>
    <scope>NUCLEOTIDE SEQUENCE [LARGE SCALE GENOMIC DNA]</scope>
    <source>
        <strain evidence="2 3">CCMP1005</strain>
    </source>
</reference>
<feature type="compositionally biased region" description="Basic and acidic residues" evidence="1">
    <location>
        <begin position="185"/>
        <end position="194"/>
    </location>
</feature>
<protein>
    <submittedName>
        <fullName evidence="2">Uncharacterized protein</fullName>
    </submittedName>
</protein>
<feature type="compositionally biased region" description="Polar residues" evidence="1">
    <location>
        <begin position="195"/>
        <end position="207"/>
    </location>
</feature>
<name>K0RAI6_THAOC</name>
<feature type="region of interest" description="Disordered" evidence="1">
    <location>
        <begin position="169"/>
        <end position="246"/>
    </location>
</feature>
<proteinExistence type="predicted"/>
<dbReference type="Proteomes" id="UP000266841">
    <property type="component" value="Unassembled WGS sequence"/>
</dbReference>
<feature type="compositionally biased region" description="Low complexity" evidence="1">
    <location>
        <begin position="175"/>
        <end position="184"/>
    </location>
</feature>
<feature type="compositionally biased region" description="Basic residues" evidence="1">
    <location>
        <begin position="235"/>
        <end position="246"/>
    </location>
</feature>
<keyword evidence="3" id="KW-1185">Reference proteome</keyword>